<keyword evidence="2" id="KW-1185">Reference proteome</keyword>
<accession>A0A4D6MSI3</accession>
<dbReference type="Proteomes" id="UP000501690">
    <property type="component" value="Linkage Group LG8"/>
</dbReference>
<protein>
    <submittedName>
        <fullName evidence="1">Uncharacterized protein</fullName>
    </submittedName>
</protein>
<gene>
    <name evidence="1" type="ORF">DEO72_LG8g2071</name>
</gene>
<dbReference type="EMBL" id="CP039352">
    <property type="protein sequence ID" value="QCE04038.1"/>
    <property type="molecule type" value="Genomic_DNA"/>
</dbReference>
<proteinExistence type="predicted"/>
<organism evidence="1 2">
    <name type="scientific">Vigna unguiculata</name>
    <name type="common">Cowpea</name>
    <dbReference type="NCBI Taxonomy" id="3917"/>
    <lineage>
        <taxon>Eukaryota</taxon>
        <taxon>Viridiplantae</taxon>
        <taxon>Streptophyta</taxon>
        <taxon>Embryophyta</taxon>
        <taxon>Tracheophyta</taxon>
        <taxon>Spermatophyta</taxon>
        <taxon>Magnoliopsida</taxon>
        <taxon>eudicotyledons</taxon>
        <taxon>Gunneridae</taxon>
        <taxon>Pentapetalae</taxon>
        <taxon>rosids</taxon>
        <taxon>fabids</taxon>
        <taxon>Fabales</taxon>
        <taxon>Fabaceae</taxon>
        <taxon>Papilionoideae</taxon>
        <taxon>50 kb inversion clade</taxon>
        <taxon>NPAAA clade</taxon>
        <taxon>indigoferoid/millettioid clade</taxon>
        <taxon>Phaseoleae</taxon>
        <taxon>Vigna</taxon>
    </lineage>
</organism>
<name>A0A4D6MSI3_VIGUN</name>
<evidence type="ECO:0000313" key="1">
    <source>
        <dbReference type="EMBL" id="QCE04038.1"/>
    </source>
</evidence>
<sequence length="120" mass="13500">MATLVNFRRGGRRCYGDGAMEVCFVVAVGSRRSVCVARWMRGIMPVQTRFWLQVVVQVHGDHGCVKEEDARWRAVAALRRRCCDVKVAGMECRFVVAGANGARVATSLLLWWWRVAVADD</sequence>
<dbReference type="AlphaFoldDB" id="A0A4D6MSI3"/>
<reference evidence="1 2" key="1">
    <citation type="submission" date="2019-04" db="EMBL/GenBank/DDBJ databases">
        <title>An improved genome assembly and genetic linkage map for asparagus bean, Vigna unguiculata ssp. sesquipedialis.</title>
        <authorList>
            <person name="Xia Q."/>
            <person name="Zhang R."/>
            <person name="Dong Y."/>
        </authorList>
    </citation>
    <scope>NUCLEOTIDE SEQUENCE [LARGE SCALE GENOMIC DNA]</scope>
    <source>
        <tissue evidence="1">Leaf</tissue>
    </source>
</reference>
<evidence type="ECO:0000313" key="2">
    <source>
        <dbReference type="Proteomes" id="UP000501690"/>
    </source>
</evidence>